<dbReference type="InterPro" id="IPR053002">
    <property type="entry name" value="Metalloproteinase_M10B"/>
</dbReference>
<evidence type="ECO:0000313" key="2">
    <source>
        <dbReference type="Proteomes" id="UP000789390"/>
    </source>
</evidence>
<sequence length="493" mass="54965">MSIHSVDISLDNVDSKETFEHSVILLKGKVTCQENCCKALLNGKISVSIESEVFDFDVKEGRFKCIVELELGLNFLKIIYNNDLHLGQYTLTLERKSSLCDKVLKLLYVVPKGESGEFQSVQTCSNSAESACKRITTGVKLLQCLVSERLSELGLGKKTFNLFTQNEKEECEVFYSQHTKEEFFSCTGEGIWIMTARELLNKGIFAHGVKVLAFLSCTKYFEETNEIKGYVACGRGHLAMVSSSGLHSWASNVSSVVSCLTSPIPIDSSLLDDSGFRGTLGGCYATTLGAALHEMGHVFDLVHSDFGVMARGFEELDIFFTVGNPQPRHQPKIEAKGRTCCGGQEISVRAQPPTKVTSISFGFRSMGTDKEYKEWDRDGKAYFHRSAAVLLSGHPWFGECRQQEDKGPVQIIGLEVKVPNGLRLIELHTEDDRLVKYWDFTKNPTKIHRYCLSLFDVKDIIQPSVLVQDVTGKIVTHKLNLNAFLIPPVNLTD</sequence>
<dbReference type="Proteomes" id="UP000789390">
    <property type="component" value="Unassembled WGS sequence"/>
</dbReference>
<comment type="caution">
    <text evidence="1">The sequence shown here is derived from an EMBL/GenBank/DDBJ whole genome shotgun (WGS) entry which is preliminary data.</text>
</comment>
<evidence type="ECO:0000313" key="1">
    <source>
        <dbReference type="EMBL" id="CAH0098675.1"/>
    </source>
</evidence>
<dbReference type="PANTHER" id="PTHR21054:SF2">
    <property type="entry name" value="MIP04191P"/>
    <property type="match status" value="1"/>
</dbReference>
<reference evidence="1" key="1">
    <citation type="submission" date="2021-11" db="EMBL/GenBank/DDBJ databases">
        <authorList>
            <person name="Schell T."/>
        </authorList>
    </citation>
    <scope>NUCLEOTIDE SEQUENCE</scope>
    <source>
        <strain evidence="1">M5</strain>
    </source>
</reference>
<keyword evidence="2" id="KW-1185">Reference proteome</keyword>
<dbReference type="OrthoDB" id="74460at2759"/>
<protein>
    <recommendedName>
        <fullName evidence="3">Zinc metalloproteinase</fullName>
    </recommendedName>
</protein>
<evidence type="ECO:0008006" key="3">
    <source>
        <dbReference type="Google" id="ProtNLM"/>
    </source>
</evidence>
<name>A0A8J2WGJ8_9CRUS</name>
<gene>
    <name evidence="1" type="ORF">DGAL_LOCUS761</name>
</gene>
<proteinExistence type="predicted"/>
<organism evidence="1 2">
    <name type="scientific">Daphnia galeata</name>
    <dbReference type="NCBI Taxonomy" id="27404"/>
    <lineage>
        <taxon>Eukaryota</taxon>
        <taxon>Metazoa</taxon>
        <taxon>Ecdysozoa</taxon>
        <taxon>Arthropoda</taxon>
        <taxon>Crustacea</taxon>
        <taxon>Branchiopoda</taxon>
        <taxon>Diplostraca</taxon>
        <taxon>Cladocera</taxon>
        <taxon>Anomopoda</taxon>
        <taxon>Daphniidae</taxon>
        <taxon>Daphnia</taxon>
    </lineage>
</organism>
<dbReference type="Pfam" id="PF12044">
    <property type="entry name" value="Metallopep"/>
    <property type="match status" value="1"/>
</dbReference>
<accession>A0A8J2WGJ8</accession>
<dbReference type="EMBL" id="CAKKLH010000005">
    <property type="protein sequence ID" value="CAH0098675.1"/>
    <property type="molecule type" value="Genomic_DNA"/>
</dbReference>
<dbReference type="PANTHER" id="PTHR21054">
    <property type="entry name" value="ZINC METALLOPROTEINASE-RELATED"/>
    <property type="match status" value="1"/>
</dbReference>
<dbReference type="InterPro" id="IPR021917">
    <property type="entry name" value="Unchr_Zn-peptidase-like"/>
</dbReference>
<dbReference type="AlphaFoldDB" id="A0A8J2WGJ8"/>